<evidence type="ECO:0000313" key="4">
    <source>
        <dbReference type="EMBL" id="MFC3963851.1"/>
    </source>
</evidence>
<feature type="domain" description="PPE" evidence="3">
    <location>
        <begin position="10"/>
        <end position="167"/>
    </location>
</feature>
<dbReference type="Gene3D" id="1.20.1260.20">
    <property type="entry name" value="PPE superfamily"/>
    <property type="match status" value="1"/>
</dbReference>
<keyword evidence="5" id="KW-1185">Reference proteome</keyword>
<dbReference type="InterPro" id="IPR000030">
    <property type="entry name" value="PPE_dom"/>
</dbReference>
<gene>
    <name evidence="4" type="ORF">ACFO0B_17810</name>
</gene>
<dbReference type="SUPFAM" id="SSF140459">
    <property type="entry name" value="PE/PPE dimer-like"/>
    <property type="match status" value="1"/>
</dbReference>
<name>A0ABV8DV06_9NOCA</name>
<evidence type="ECO:0000256" key="1">
    <source>
        <dbReference type="ARBA" id="ARBA00010652"/>
    </source>
</evidence>
<organism evidence="4 5">
    <name type="scientific">Nocardia jiangsuensis</name>
    <dbReference type="NCBI Taxonomy" id="1691563"/>
    <lineage>
        <taxon>Bacteria</taxon>
        <taxon>Bacillati</taxon>
        <taxon>Actinomycetota</taxon>
        <taxon>Actinomycetes</taxon>
        <taxon>Mycobacteriales</taxon>
        <taxon>Nocardiaceae</taxon>
        <taxon>Nocardia</taxon>
    </lineage>
</organism>
<dbReference type="RefSeq" id="WP_378613583.1">
    <property type="nucleotide sequence ID" value="NZ_JBHSAX010000014.1"/>
</dbReference>
<proteinExistence type="inferred from homology"/>
<comment type="similarity">
    <text evidence="1">Belongs to the mycobacterial PPE family.</text>
</comment>
<dbReference type="EMBL" id="JBHSAX010000014">
    <property type="protein sequence ID" value="MFC3963851.1"/>
    <property type="molecule type" value="Genomic_DNA"/>
</dbReference>
<evidence type="ECO:0000256" key="2">
    <source>
        <dbReference type="SAM" id="MobiDB-lite"/>
    </source>
</evidence>
<evidence type="ECO:0000313" key="5">
    <source>
        <dbReference type="Proteomes" id="UP001595696"/>
    </source>
</evidence>
<dbReference type="InterPro" id="IPR038332">
    <property type="entry name" value="PPE_sf"/>
</dbReference>
<dbReference type="Proteomes" id="UP001595696">
    <property type="component" value="Unassembled WGS sequence"/>
</dbReference>
<sequence>MTAGITGVFWLPRMAEVNSVALNTGAHAVPISAAATAWGALTGVWVDATATVARVMAELGVGMQGINGIAALSRLTGFMGWAEQQGVMAAAMATKTAANATAYTVASLAMPSLPEIVAVNAAVVASANPPGALSGAFEVAEVAKHAMDIRAALVMETYEAATSALVTTPGEFARPPAIANGAGTADGASEQSAETAFQGDPIQSAVAAATAFVQNPAVISAATQAANVAGSVVGTGVTTAGNLGGAAISALTSAGTTAAPAAVAPMGLGVAGAAGAAAASTRSAALSGVGAGGSANSNGKLTLPDGWGAGAALGAGVPVAAAVGDSVVARVDAAPVRSTGSGQSPLLGNGRATGEDDEGEHDAADYLRSDEHFHDGRWATDGVIGADAGTIR</sequence>
<accession>A0ABV8DV06</accession>
<protein>
    <submittedName>
        <fullName evidence="4">PPE domain-containing protein</fullName>
    </submittedName>
</protein>
<feature type="region of interest" description="Disordered" evidence="2">
    <location>
        <begin position="336"/>
        <end position="360"/>
    </location>
</feature>
<dbReference type="Pfam" id="PF00823">
    <property type="entry name" value="PPE"/>
    <property type="match status" value="1"/>
</dbReference>
<evidence type="ECO:0000259" key="3">
    <source>
        <dbReference type="Pfam" id="PF00823"/>
    </source>
</evidence>
<reference evidence="5" key="1">
    <citation type="journal article" date="2019" name="Int. J. Syst. Evol. Microbiol.">
        <title>The Global Catalogue of Microorganisms (GCM) 10K type strain sequencing project: providing services to taxonomists for standard genome sequencing and annotation.</title>
        <authorList>
            <consortium name="The Broad Institute Genomics Platform"/>
            <consortium name="The Broad Institute Genome Sequencing Center for Infectious Disease"/>
            <person name="Wu L."/>
            <person name="Ma J."/>
        </authorList>
    </citation>
    <scope>NUCLEOTIDE SEQUENCE [LARGE SCALE GENOMIC DNA]</scope>
    <source>
        <strain evidence="5">CGMCC 4.7330</strain>
    </source>
</reference>
<comment type="caution">
    <text evidence="4">The sequence shown here is derived from an EMBL/GenBank/DDBJ whole genome shotgun (WGS) entry which is preliminary data.</text>
</comment>